<evidence type="ECO:0000259" key="3">
    <source>
        <dbReference type="Pfam" id="PF13439"/>
    </source>
</evidence>
<dbReference type="Proteomes" id="UP000230731">
    <property type="component" value="Unassembled WGS sequence"/>
</dbReference>
<feature type="domain" description="Glycosyl transferase family 1" evidence="2">
    <location>
        <begin position="168"/>
        <end position="334"/>
    </location>
</feature>
<dbReference type="GO" id="GO:0009103">
    <property type="term" value="P:lipopolysaccharide biosynthetic process"/>
    <property type="evidence" value="ECO:0007669"/>
    <property type="project" value="TreeGrafter"/>
</dbReference>
<proteinExistence type="predicted"/>
<evidence type="ECO:0000313" key="5">
    <source>
        <dbReference type="Proteomes" id="UP000230731"/>
    </source>
</evidence>
<feature type="domain" description="Glycosyltransferase subfamily 4-like N-terminal" evidence="3">
    <location>
        <begin position="15"/>
        <end position="156"/>
    </location>
</feature>
<comment type="caution">
    <text evidence="4">The sequence shown here is derived from an EMBL/GenBank/DDBJ whole genome shotgun (WGS) entry which is preliminary data.</text>
</comment>
<evidence type="ECO:0000313" key="4">
    <source>
        <dbReference type="EMBL" id="PIT98238.1"/>
    </source>
</evidence>
<evidence type="ECO:0000259" key="2">
    <source>
        <dbReference type="Pfam" id="PF00534"/>
    </source>
</evidence>
<dbReference type="InterPro" id="IPR028098">
    <property type="entry name" value="Glyco_trans_4-like_N"/>
</dbReference>
<dbReference type="Gene3D" id="3.40.50.2000">
    <property type="entry name" value="Glycogen Phosphorylase B"/>
    <property type="match status" value="2"/>
</dbReference>
<dbReference type="Pfam" id="PF13439">
    <property type="entry name" value="Glyco_transf_4"/>
    <property type="match status" value="1"/>
</dbReference>
<evidence type="ECO:0000256" key="1">
    <source>
        <dbReference type="ARBA" id="ARBA00022679"/>
    </source>
</evidence>
<name>A0A2M6WZP5_9BACT</name>
<dbReference type="InterPro" id="IPR001296">
    <property type="entry name" value="Glyco_trans_1"/>
</dbReference>
<dbReference type="Pfam" id="PF00534">
    <property type="entry name" value="Glycos_transf_1"/>
    <property type="match status" value="1"/>
</dbReference>
<gene>
    <name evidence="4" type="ORF">COT71_01700</name>
</gene>
<dbReference type="GO" id="GO:0016757">
    <property type="term" value="F:glycosyltransferase activity"/>
    <property type="evidence" value="ECO:0007669"/>
    <property type="project" value="InterPro"/>
</dbReference>
<accession>A0A2M6WZP5</accession>
<evidence type="ECO:0008006" key="6">
    <source>
        <dbReference type="Google" id="ProtNLM"/>
    </source>
</evidence>
<keyword evidence="1" id="KW-0808">Transferase</keyword>
<dbReference type="AlphaFoldDB" id="A0A2M6WZP5"/>
<protein>
    <recommendedName>
        <fullName evidence="6">Glycosyltransferase family 1 protein</fullName>
    </recommendedName>
</protein>
<organism evidence="4 5">
    <name type="scientific">Candidatus Andersenbacteria bacterium CG10_big_fil_rev_8_21_14_0_10_54_11</name>
    <dbReference type="NCBI Taxonomy" id="1974485"/>
    <lineage>
        <taxon>Bacteria</taxon>
        <taxon>Candidatus Anderseniibacteriota</taxon>
    </lineage>
</organism>
<dbReference type="SUPFAM" id="SSF53756">
    <property type="entry name" value="UDP-Glycosyltransferase/glycogen phosphorylase"/>
    <property type="match status" value="1"/>
</dbReference>
<dbReference type="PANTHER" id="PTHR46401">
    <property type="entry name" value="GLYCOSYLTRANSFERASE WBBK-RELATED"/>
    <property type="match status" value="1"/>
</dbReference>
<dbReference type="EMBL" id="PEZP01000021">
    <property type="protein sequence ID" value="PIT98238.1"/>
    <property type="molecule type" value="Genomic_DNA"/>
</dbReference>
<reference evidence="5" key="1">
    <citation type="submission" date="2017-09" db="EMBL/GenBank/DDBJ databases">
        <title>Depth-based differentiation of microbial function through sediment-hosted aquifers and enrichment of novel symbionts in the deep terrestrial subsurface.</title>
        <authorList>
            <person name="Probst A.J."/>
            <person name="Ladd B."/>
            <person name="Jarett J.K."/>
            <person name="Geller-Mcgrath D.E."/>
            <person name="Sieber C.M.K."/>
            <person name="Emerson J.B."/>
            <person name="Anantharaman K."/>
            <person name="Thomas B.C."/>
            <person name="Malmstrom R."/>
            <person name="Stieglmeier M."/>
            <person name="Klingl A."/>
            <person name="Woyke T."/>
            <person name="Ryan C.M."/>
            <person name="Banfield J.F."/>
        </authorList>
    </citation>
    <scope>NUCLEOTIDE SEQUENCE [LARGE SCALE GENOMIC DNA]</scope>
</reference>
<dbReference type="CDD" id="cd03809">
    <property type="entry name" value="GT4_MtfB-like"/>
    <property type="match status" value="1"/>
</dbReference>
<sequence>MKVAIEARALAASGGGVRRYAEELVRHLAELPGQDTFEVLREGPAHEALLSWWMNVTLPQRMASLAPDVVHFTKSAIPRRKIAPTVVTIYDVIPLLFPESQRLSRRWYWPRALRQAAQESDHIVTISEASRRDIAEHLQVAEAKITVTPLAVDTKRFQPQTATDFVRKMSGGDPYVLYVGRIDVRKNVPILVRAYAHIAGSVPHRLVIAGPVYNDTTVAAAIRTSGVSERVTRLPYVPEGELAALYANADLFVWPSIYEGWGFPPQEAMACGTPVIVSDGGPLPEVVGEAGVVVPFTAPLRERTADTDFEQRLTAAMEEVLADEAKRAAMRRAGLVRAQQFSWQQVAEQTLVVYRRAAR</sequence>
<dbReference type="PANTHER" id="PTHR46401:SF2">
    <property type="entry name" value="GLYCOSYLTRANSFERASE WBBK-RELATED"/>
    <property type="match status" value="1"/>
</dbReference>